<protein>
    <submittedName>
        <fullName evidence="2">Uncharacterized protein</fullName>
    </submittedName>
</protein>
<feature type="region of interest" description="Disordered" evidence="1">
    <location>
        <begin position="1"/>
        <end position="131"/>
    </location>
</feature>
<gene>
    <name evidence="2" type="ORF">BJ982_003697</name>
</gene>
<evidence type="ECO:0000256" key="1">
    <source>
        <dbReference type="SAM" id="MobiDB-lite"/>
    </source>
</evidence>
<evidence type="ECO:0000313" key="3">
    <source>
        <dbReference type="Proteomes" id="UP000542210"/>
    </source>
</evidence>
<reference evidence="2 3" key="1">
    <citation type="submission" date="2020-08" db="EMBL/GenBank/DDBJ databases">
        <title>Sequencing the genomes of 1000 actinobacteria strains.</title>
        <authorList>
            <person name="Klenk H.-P."/>
        </authorList>
    </citation>
    <scope>NUCLEOTIDE SEQUENCE [LARGE SCALE GENOMIC DNA]</scope>
    <source>
        <strain evidence="2 3">DSM 45784</strain>
    </source>
</reference>
<organism evidence="2 3">
    <name type="scientific">Sphaerisporangium siamense</name>
    <dbReference type="NCBI Taxonomy" id="795645"/>
    <lineage>
        <taxon>Bacteria</taxon>
        <taxon>Bacillati</taxon>
        <taxon>Actinomycetota</taxon>
        <taxon>Actinomycetes</taxon>
        <taxon>Streptosporangiales</taxon>
        <taxon>Streptosporangiaceae</taxon>
        <taxon>Sphaerisporangium</taxon>
    </lineage>
</organism>
<proteinExistence type="predicted"/>
<dbReference type="AlphaFoldDB" id="A0A7W7DB59"/>
<name>A0A7W7DB59_9ACTN</name>
<evidence type="ECO:0000313" key="2">
    <source>
        <dbReference type="EMBL" id="MBB4702153.1"/>
    </source>
</evidence>
<sequence>MAAEFEGRPAQVVPRRAEQAEADLGGAGEADLAQPRVGEQRPGHPGGPARRDRLEGAGRQAGAGDDPDELGPDQRGLLGGFDDDGAAGGEGQRHLADEHAGREVPRADRQSRPHGLAQHQAGARGARRGHPAVRAASLLGGPLQHARAAEDLAARLGERLAVLAGEDGGEPVGLGAHPVGGRAQQGRAFLGGHVAPGLECGAGRGERREGVVRAAVGRPPDHL</sequence>
<dbReference type="Proteomes" id="UP000542210">
    <property type="component" value="Unassembled WGS sequence"/>
</dbReference>
<comment type="caution">
    <text evidence="2">The sequence shown here is derived from an EMBL/GenBank/DDBJ whole genome shotgun (WGS) entry which is preliminary data.</text>
</comment>
<feature type="compositionally biased region" description="Basic and acidic residues" evidence="1">
    <location>
        <begin position="91"/>
        <end position="111"/>
    </location>
</feature>
<keyword evidence="3" id="KW-1185">Reference proteome</keyword>
<accession>A0A7W7DB59</accession>
<dbReference type="EMBL" id="JACHND010000001">
    <property type="protein sequence ID" value="MBB4702153.1"/>
    <property type="molecule type" value="Genomic_DNA"/>
</dbReference>
<feature type="compositionally biased region" description="Low complexity" evidence="1">
    <location>
        <begin position="114"/>
        <end position="124"/>
    </location>
</feature>